<organism evidence="2 3">
    <name type="scientific">Tupaia chinensis</name>
    <name type="common">Chinese tree shrew</name>
    <name type="synonym">Tupaia belangeri chinensis</name>
    <dbReference type="NCBI Taxonomy" id="246437"/>
    <lineage>
        <taxon>Eukaryota</taxon>
        <taxon>Metazoa</taxon>
        <taxon>Chordata</taxon>
        <taxon>Craniata</taxon>
        <taxon>Vertebrata</taxon>
        <taxon>Euteleostomi</taxon>
        <taxon>Mammalia</taxon>
        <taxon>Eutheria</taxon>
        <taxon>Euarchontoglires</taxon>
        <taxon>Scandentia</taxon>
        <taxon>Tupaiidae</taxon>
        <taxon>Tupaia</taxon>
    </lineage>
</organism>
<dbReference type="GO" id="GO:0006644">
    <property type="term" value="P:phospholipid metabolic process"/>
    <property type="evidence" value="ECO:0007669"/>
    <property type="project" value="TreeGrafter"/>
</dbReference>
<dbReference type="AlphaFoldDB" id="L8YBT7"/>
<proteinExistence type="predicted"/>
<evidence type="ECO:0000313" key="2">
    <source>
        <dbReference type="EMBL" id="ELV13722.1"/>
    </source>
</evidence>
<keyword evidence="1" id="KW-0812">Transmembrane</keyword>
<dbReference type="PANTHER" id="PTHR21325">
    <property type="entry name" value="PHOSPHOLIPASE B, PLB1"/>
    <property type="match status" value="1"/>
</dbReference>
<dbReference type="Pfam" id="PF00657">
    <property type="entry name" value="Lipase_GDSL"/>
    <property type="match status" value="2"/>
</dbReference>
<reference evidence="3" key="1">
    <citation type="submission" date="2012-07" db="EMBL/GenBank/DDBJ databases">
        <title>Genome of the Chinese tree shrew, a rising model animal genetically related to primates.</title>
        <authorList>
            <person name="Zhang G."/>
            <person name="Fan Y."/>
            <person name="Yao Y."/>
            <person name="Huang Z."/>
        </authorList>
    </citation>
    <scope>NUCLEOTIDE SEQUENCE [LARGE SCALE GENOMIC DNA]</scope>
</reference>
<keyword evidence="1" id="KW-0472">Membrane</keyword>
<dbReference type="SUPFAM" id="SSF52266">
    <property type="entry name" value="SGNH hydrolase"/>
    <property type="match status" value="2"/>
</dbReference>
<dbReference type="InterPro" id="IPR038885">
    <property type="entry name" value="PLB1"/>
</dbReference>
<sequence>MADPKEQKPTDKRPQQVCMGVMTVLADIIRHFSPSVLTPVCPSGKESVPPSDAKNLWLQAKELVRRMKENPTVLLPQKSHVEDNLDQLSQLLDHLHEKVPKAFVNLVDLSEVARVTHWHQGAQLSAGGDETVHNTVTLPNILREFSHNLRGFSTGTGNERSANAAFNQAKSGDKAGNLLTQAGSLLNLLRTDQGTYSAENYSEAIKNALDFLQREMKTHELIESGRYNRWDNFTVVLQPMFENTGIPTTEEGLPDVSLFAPDCFHFSQKGHDRAARYLWRNMLEPVRHKTRQSEFRNAIAISCPTQAGNGAGTEPDNISDVMTQYRGLAFSSGGDEALENVTTLPNILRKFNANLKGFALGIGTVNDSNAALNQAFPGAKSGDLEMQVQALVERMRGDSNVHSAANFIANLRQALDMLFAQVPRTLVNVVEFIDPIVMRQMFQGNEDRCPSWQAGLLCNCVLTPWDNSPELARLQALAQAYRRNIRQLVSSSRYQTKDDFAVVLQPFTHTIQLPVQENGIPDATFFAPDCIHPSERFHAQLSRALWVNMLEPVGRKMETLNLAGDIPLTCPTENWGSDLDCQDRSPSKSVPTSVFLLPLTHPFCLFPFKDILKKFNSKILGFSTADDTGLNMAEEGARAQDMKTQAQELVKRIKQNAKIDLKNDWKLVTIFIGGNDLCHYCEETVGPFIARVFPTNFLGTKEAHLLCPQLPNTFVNLVDIMELASLYQGPNGRCGILAAQSICNCLFDDSQSSPAVVLQQLREVNWDFQRRISELSYLQQYTNYEDFIVVMQPFFENTLIPLTENGSPDLTLFSDNCLYFSERGQAEMAIALWNNMLEPIGQKTTTTNFTYSRKKLKCPSPEKPYLYTLQNSELFPAVRSKLRGPLYWAVIAAALATGILGVALAIIALSSLS</sequence>
<evidence type="ECO:0000256" key="1">
    <source>
        <dbReference type="SAM" id="Phobius"/>
    </source>
</evidence>
<dbReference type="InterPro" id="IPR035547">
    <property type="entry name" value="Phospholipase_B"/>
</dbReference>
<protein>
    <submittedName>
        <fullName evidence="2">Phospholipase B1, membrane-associated</fullName>
    </submittedName>
</protein>
<accession>L8YBT7</accession>
<dbReference type="InParanoid" id="L8YBT7"/>
<keyword evidence="1" id="KW-1133">Transmembrane helix</keyword>
<name>L8YBT7_TUPCH</name>
<dbReference type="Proteomes" id="UP000011518">
    <property type="component" value="Unassembled WGS sequence"/>
</dbReference>
<dbReference type="PANTHER" id="PTHR21325:SF31">
    <property type="entry name" value="GH22081P-RELATED"/>
    <property type="match status" value="1"/>
</dbReference>
<dbReference type="InterPro" id="IPR001087">
    <property type="entry name" value="GDSL"/>
</dbReference>
<dbReference type="CDD" id="cd01824">
    <property type="entry name" value="Phospholipase_B_like"/>
    <property type="match status" value="2"/>
</dbReference>
<gene>
    <name evidence="2" type="ORF">TREES_T100013605</name>
</gene>
<dbReference type="EMBL" id="KB360584">
    <property type="protein sequence ID" value="ELV13722.1"/>
    <property type="molecule type" value="Genomic_DNA"/>
</dbReference>
<reference evidence="3" key="2">
    <citation type="journal article" date="2013" name="Nat. Commun.">
        <title>Genome of the Chinese tree shrew.</title>
        <authorList>
            <person name="Fan Y."/>
            <person name="Huang Z.Y."/>
            <person name="Cao C.C."/>
            <person name="Chen C.S."/>
            <person name="Chen Y.X."/>
            <person name="Fan D.D."/>
            <person name="He J."/>
            <person name="Hou H.L."/>
            <person name="Hu L."/>
            <person name="Hu X.T."/>
            <person name="Jiang X.T."/>
            <person name="Lai R."/>
            <person name="Lang Y.S."/>
            <person name="Liang B."/>
            <person name="Liao S.G."/>
            <person name="Mu D."/>
            <person name="Ma Y.Y."/>
            <person name="Niu Y.Y."/>
            <person name="Sun X.Q."/>
            <person name="Xia J.Q."/>
            <person name="Xiao J."/>
            <person name="Xiong Z.Q."/>
            <person name="Xu L."/>
            <person name="Yang L."/>
            <person name="Zhang Y."/>
            <person name="Zhao W."/>
            <person name="Zhao X.D."/>
            <person name="Zheng Y.T."/>
            <person name="Zhou J.M."/>
            <person name="Zhu Y.B."/>
            <person name="Zhang G.J."/>
            <person name="Wang J."/>
            <person name="Yao Y.G."/>
        </authorList>
    </citation>
    <scope>NUCLEOTIDE SEQUENCE [LARGE SCALE GENOMIC DNA]</scope>
</reference>
<dbReference type="GO" id="GO:0004620">
    <property type="term" value="F:phospholipase activity"/>
    <property type="evidence" value="ECO:0007669"/>
    <property type="project" value="InterPro"/>
</dbReference>
<evidence type="ECO:0000313" key="3">
    <source>
        <dbReference type="Proteomes" id="UP000011518"/>
    </source>
</evidence>
<feature type="transmembrane region" description="Helical" evidence="1">
    <location>
        <begin position="886"/>
        <end position="909"/>
    </location>
</feature>
<dbReference type="FunCoup" id="L8YBT7">
    <property type="interactions" value="252"/>
</dbReference>
<keyword evidence="3" id="KW-1185">Reference proteome</keyword>